<dbReference type="AlphaFoldDB" id="A0A848IWN8"/>
<comment type="caution">
    <text evidence="2">The sequence shown here is derived from an EMBL/GenBank/DDBJ whole genome shotgun (WGS) entry which is preliminary data.</text>
</comment>
<sequence length="124" mass="13677">MDTTPKIFNSLFCFLFIFIANNINAQIPESGTYTYDVAFAEWDGKSLDCTVEVIISGDSITIINNGSLSGEKGEIIETGKIVKHKPTGQWIIATSPEDEYAEEVGGCSDGPSIIDFKNKKWWTC</sequence>
<dbReference type="EMBL" id="JABBNU010000002">
    <property type="protein sequence ID" value="NMM47695.1"/>
    <property type="molecule type" value="Genomic_DNA"/>
</dbReference>
<feature type="signal peptide" evidence="1">
    <location>
        <begin position="1"/>
        <end position="25"/>
    </location>
</feature>
<feature type="chain" id="PRO_5032573664" evidence="1">
    <location>
        <begin position="26"/>
        <end position="124"/>
    </location>
</feature>
<gene>
    <name evidence="2" type="ORF">HH304_04730</name>
</gene>
<dbReference type="RefSeq" id="WP_169678396.1">
    <property type="nucleotide sequence ID" value="NZ_JABBNU010000002.1"/>
</dbReference>
<protein>
    <submittedName>
        <fullName evidence="2">Uncharacterized protein</fullName>
    </submittedName>
</protein>
<name>A0A848IWN8_9BACT</name>
<organism evidence="2 3">
    <name type="scientific">Marinigracilibium pacificum</name>
    <dbReference type="NCBI Taxonomy" id="2729599"/>
    <lineage>
        <taxon>Bacteria</taxon>
        <taxon>Pseudomonadati</taxon>
        <taxon>Bacteroidota</taxon>
        <taxon>Cytophagia</taxon>
        <taxon>Cytophagales</taxon>
        <taxon>Flammeovirgaceae</taxon>
        <taxon>Marinigracilibium</taxon>
    </lineage>
</organism>
<proteinExistence type="predicted"/>
<dbReference type="Proteomes" id="UP000559010">
    <property type="component" value="Unassembled WGS sequence"/>
</dbReference>
<keyword evidence="3" id="KW-1185">Reference proteome</keyword>
<accession>A0A848IWN8</accession>
<reference evidence="2 3" key="1">
    <citation type="submission" date="2020-04" db="EMBL/GenBank/DDBJ databases">
        <title>Flammeovirgaceae bacterium KN852 isolated from deep sea.</title>
        <authorList>
            <person name="Zhang D.-C."/>
        </authorList>
    </citation>
    <scope>NUCLEOTIDE SEQUENCE [LARGE SCALE GENOMIC DNA]</scope>
    <source>
        <strain evidence="2 3">KN852</strain>
    </source>
</reference>
<evidence type="ECO:0000313" key="2">
    <source>
        <dbReference type="EMBL" id="NMM47695.1"/>
    </source>
</evidence>
<keyword evidence="1" id="KW-0732">Signal</keyword>
<evidence type="ECO:0000313" key="3">
    <source>
        <dbReference type="Proteomes" id="UP000559010"/>
    </source>
</evidence>
<evidence type="ECO:0000256" key="1">
    <source>
        <dbReference type="SAM" id="SignalP"/>
    </source>
</evidence>